<feature type="signal peptide" evidence="2">
    <location>
        <begin position="1"/>
        <end position="17"/>
    </location>
</feature>
<organism evidence="3 4">
    <name type="scientific">Ladona fulva</name>
    <name type="common">Scarce chaser dragonfly</name>
    <name type="synonym">Libellula fulva</name>
    <dbReference type="NCBI Taxonomy" id="123851"/>
    <lineage>
        <taxon>Eukaryota</taxon>
        <taxon>Metazoa</taxon>
        <taxon>Ecdysozoa</taxon>
        <taxon>Arthropoda</taxon>
        <taxon>Hexapoda</taxon>
        <taxon>Insecta</taxon>
        <taxon>Pterygota</taxon>
        <taxon>Palaeoptera</taxon>
        <taxon>Odonata</taxon>
        <taxon>Epiprocta</taxon>
        <taxon>Anisoptera</taxon>
        <taxon>Libelluloidea</taxon>
        <taxon>Libellulidae</taxon>
        <taxon>Ladona</taxon>
    </lineage>
</organism>
<accession>A0A8K0KBM2</accession>
<evidence type="ECO:0000313" key="3">
    <source>
        <dbReference type="EMBL" id="KAG8231992.1"/>
    </source>
</evidence>
<feature type="compositionally biased region" description="Basic and acidic residues" evidence="1">
    <location>
        <begin position="247"/>
        <end position="270"/>
    </location>
</feature>
<protein>
    <submittedName>
        <fullName evidence="3">Uncharacterized protein</fullName>
    </submittedName>
</protein>
<evidence type="ECO:0000256" key="1">
    <source>
        <dbReference type="SAM" id="MobiDB-lite"/>
    </source>
</evidence>
<proteinExistence type="predicted"/>
<evidence type="ECO:0000256" key="2">
    <source>
        <dbReference type="SAM" id="SignalP"/>
    </source>
</evidence>
<keyword evidence="4" id="KW-1185">Reference proteome</keyword>
<reference evidence="3" key="2">
    <citation type="submission" date="2017-10" db="EMBL/GenBank/DDBJ databases">
        <title>Ladona fulva Genome sequencing and assembly.</title>
        <authorList>
            <person name="Murali S."/>
            <person name="Richards S."/>
            <person name="Bandaranaike D."/>
            <person name="Bellair M."/>
            <person name="Blankenburg K."/>
            <person name="Chao H."/>
            <person name="Dinh H."/>
            <person name="Doddapaneni H."/>
            <person name="Dugan-Rocha S."/>
            <person name="Elkadiri S."/>
            <person name="Gnanaolivu R."/>
            <person name="Hernandez B."/>
            <person name="Skinner E."/>
            <person name="Javaid M."/>
            <person name="Lee S."/>
            <person name="Li M."/>
            <person name="Ming W."/>
            <person name="Munidasa M."/>
            <person name="Muniz J."/>
            <person name="Nguyen L."/>
            <person name="Hughes D."/>
            <person name="Osuji N."/>
            <person name="Pu L.-L."/>
            <person name="Puazo M."/>
            <person name="Qu C."/>
            <person name="Quiroz J."/>
            <person name="Raj R."/>
            <person name="Weissenberger G."/>
            <person name="Xin Y."/>
            <person name="Zou X."/>
            <person name="Han Y."/>
            <person name="Worley K."/>
            <person name="Muzny D."/>
            <person name="Gibbs R."/>
        </authorList>
    </citation>
    <scope>NUCLEOTIDE SEQUENCE</scope>
    <source>
        <strain evidence="3">Sampled in the wild</strain>
    </source>
</reference>
<evidence type="ECO:0000313" key="4">
    <source>
        <dbReference type="Proteomes" id="UP000792457"/>
    </source>
</evidence>
<dbReference type="PANTHER" id="PTHR47771">
    <property type="entry name" value="LD27203P-RELATED"/>
    <property type="match status" value="1"/>
</dbReference>
<feature type="region of interest" description="Disordered" evidence="1">
    <location>
        <begin position="240"/>
        <end position="270"/>
    </location>
</feature>
<feature type="chain" id="PRO_5035432049" evidence="2">
    <location>
        <begin position="18"/>
        <end position="270"/>
    </location>
</feature>
<dbReference type="Proteomes" id="UP000792457">
    <property type="component" value="Unassembled WGS sequence"/>
</dbReference>
<keyword evidence="2" id="KW-0732">Signal</keyword>
<dbReference type="AlphaFoldDB" id="A0A8K0KBM2"/>
<sequence>MNLSVFALVSSIALATAFPDTLKGDEHDDNGDLSKETSGIEAKHEDESSKGKVRSNHGEVDRLFHLWGGKSEESSGLSMSEEDCNEDGGYLYFQRPQMRTIFGSSQHQHPLENVKAAPLQQNHGHHVVNVFKKVPIPIPHPYTVEVIKHIPIPIPHPLPYLVHRPYPVYISRPYPVTIPKPVPYPVERRVPYPIYVPQRVPIPHPFLVHVPRLFPFYVHVPVRVPMPHPMSVPEKVPAFAHFSGGQGRKEGGSEGENEKGKDGDHDDERD</sequence>
<comment type="caution">
    <text evidence="3">The sequence shown here is derived from an EMBL/GenBank/DDBJ whole genome shotgun (WGS) entry which is preliminary data.</text>
</comment>
<dbReference type="EMBL" id="KZ308585">
    <property type="protein sequence ID" value="KAG8231992.1"/>
    <property type="molecule type" value="Genomic_DNA"/>
</dbReference>
<reference evidence="3" key="1">
    <citation type="submission" date="2013-04" db="EMBL/GenBank/DDBJ databases">
        <authorList>
            <person name="Qu J."/>
            <person name="Murali S.C."/>
            <person name="Bandaranaike D."/>
            <person name="Bellair M."/>
            <person name="Blankenburg K."/>
            <person name="Chao H."/>
            <person name="Dinh H."/>
            <person name="Doddapaneni H."/>
            <person name="Downs B."/>
            <person name="Dugan-Rocha S."/>
            <person name="Elkadiri S."/>
            <person name="Gnanaolivu R.D."/>
            <person name="Hernandez B."/>
            <person name="Javaid M."/>
            <person name="Jayaseelan J.C."/>
            <person name="Lee S."/>
            <person name="Li M."/>
            <person name="Ming W."/>
            <person name="Munidasa M."/>
            <person name="Muniz J."/>
            <person name="Nguyen L."/>
            <person name="Ongeri F."/>
            <person name="Osuji N."/>
            <person name="Pu L.-L."/>
            <person name="Puazo M."/>
            <person name="Qu C."/>
            <person name="Quiroz J."/>
            <person name="Raj R."/>
            <person name="Weissenberger G."/>
            <person name="Xin Y."/>
            <person name="Zou X."/>
            <person name="Han Y."/>
            <person name="Richards S."/>
            <person name="Worley K."/>
            <person name="Muzny D."/>
            <person name="Gibbs R."/>
        </authorList>
    </citation>
    <scope>NUCLEOTIDE SEQUENCE</scope>
    <source>
        <strain evidence="3">Sampled in the wild</strain>
    </source>
</reference>
<feature type="compositionally biased region" description="Basic and acidic residues" evidence="1">
    <location>
        <begin position="22"/>
        <end position="35"/>
    </location>
</feature>
<feature type="region of interest" description="Disordered" evidence="1">
    <location>
        <begin position="21"/>
        <end position="55"/>
    </location>
</feature>
<gene>
    <name evidence="3" type="ORF">J437_LFUL010092</name>
</gene>
<dbReference type="PANTHER" id="PTHR47771:SF14">
    <property type="entry name" value="RH73259P"/>
    <property type="match status" value="1"/>
</dbReference>
<name>A0A8K0KBM2_LADFU</name>
<feature type="compositionally biased region" description="Basic and acidic residues" evidence="1">
    <location>
        <begin position="41"/>
        <end position="55"/>
    </location>
</feature>